<dbReference type="Proteomes" id="UP000288805">
    <property type="component" value="Unassembled WGS sequence"/>
</dbReference>
<gene>
    <name evidence="3" type="ORF">CK203_007177</name>
</gene>
<evidence type="ECO:0000313" key="3">
    <source>
        <dbReference type="EMBL" id="RVX19029.1"/>
    </source>
</evidence>
<name>A0A438KCY0_VITVI</name>
<dbReference type="InterPro" id="IPR025558">
    <property type="entry name" value="DUF4283"/>
</dbReference>
<accession>A0A438KCY0</accession>
<evidence type="ECO:0000313" key="4">
    <source>
        <dbReference type="Proteomes" id="UP000288805"/>
    </source>
</evidence>
<sequence length="735" mass="82224">MERESEGNEGDTREEKRRRRRRKKGSFGVESKTFEIGVEEKQGKTQVVIVESKGGVSSWVRLGPMSVEVFLDSLNQCIKEEEMGKWERGWRENGRTYSLVRDENKAGYYLRLGVVDQEKRRFSIFIPKGRGERGGWTSMAEMIQNLVGSIGKKENKQEEKVMVKPRMDRSFAEMVKGSKGREGEVVRVEVRGKEISENLRKLEHCLVGSWNPSSANGVDMERLGWLMARSWGLQGKLGLARLEKGRILLEFEYVGEAKRVLSSGNRWMGGVQLGLERWSPRCGCEEEGGSRKEAWTEKMEDLEWARILVKTSNEVLLSRLDIVVEEACYSLSLWWEVRPEMRKVSTGSRSNGGSREEVRGDAAARATPRVEELESARPEVLLLPADGIDGQDSGAGGDGTGKRVQVGYGARASLDQEAGLYQSGPSAGRLGLKIKSPWISPSIGRHGVAIIGVGPGDDPLSFKAQWGDKIVTSPLKGLKLKGVVIDEAGPGDGPSYSKPNWWADDGASLEISGSNGLLGECLGSSQPGSRRGSLERACLWAQAYYYNGRNCEAEFLKIREKEDEWKQQMASSHSVTDRALIEEELRYGSALIQWGLGPRDTTLSMLKSVENGGGCWDLVEVNIVNNKDKEWERGSNLAEPQEVRDERENGWEECNLAKFSQFLGFSTEGLEKEILNFLAKIRKRREKIYSRGALEKTKFERELKRLECSINYEGGSKQRSPSQDKGCQLIEVNEA</sequence>
<feature type="region of interest" description="Disordered" evidence="1">
    <location>
        <begin position="1"/>
        <end position="27"/>
    </location>
</feature>
<dbReference type="PANTHER" id="PTHR34427">
    <property type="entry name" value="DUF4283 DOMAIN PROTEIN"/>
    <property type="match status" value="1"/>
</dbReference>
<evidence type="ECO:0000256" key="1">
    <source>
        <dbReference type="SAM" id="MobiDB-lite"/>
    </source>
</evidence>
<evidence type="ECO:0000259" key="2">
    <source>
        <dbReference type="Pfam" id="PF14111"/>
    </source>
</evidence>
<feature type="region of interest" description="Disordered" evidence="1">
    <location>
        <begin position="344"/>
        <end position="370"/>
    </location>
</feature>
<feature type="domain" description="DUF4283" evidence="2">
    <location>
        <begin position="201"/>
        <end position="286"/>
    </location>
</feature>
<protein>
    <recommendedName>
        <fullName evidence="2">DUF4283 domain-containing protein</fullName>
    </recommendedName>
</protein>
<dbReference type="AlphaFoldDB" id="A0A438KCY0"/>
<dbReference type="PANTHER" id="PTHR34427:SF5">
    <property type="entry name" value="DUF4283 DOMAIN-CONTAINING PROTEIN"/>
    <property type="match status" value="1"/>
</dbReference>
<reference evidence="3 4" key="1">
    <citation type="journal article" date="2018" name="PLoS Genet.">
        <title>Population sequencing reveals clonal diversity and ancestral inbreeding in the grapevine cultivar Chardonnay.</title>
        <authorList>
            <person name="Roach M.J."/>
            <person name="Johnson D.L."/>
            <person name="Bohlmann J."/>
            <person name="van Vuuren H.J."/>
            <person name="Jones S.J."/>
            <person name="Pretorius I.S."/>
            <person name="Schmidt S.A."/>
            <person name="Borneman A.R."/>
        </authorList>
    </citation>
    <scope>NUCLEOTIDE SEQUENCE [LARGE SCALE GENOMIC DNA]</scope>
    <source>
        <strain evidence="4">cv. Chardonnay</strain>
        <tissue evidence="3">Leaf</tissue>
    </source>
</reference>
<feature type="compositionally biased region" description="Basic and acidic residues" evidence="1">
    <location>
        <begin position="354"/>
        <end position="370"/>
    </location>
</feature>
<comment type="caution">
    <text evidence="3">The sequence shown here is derived from an EMBL/GenBank/DDBJ whole genome shotgun (WGS) entry which is preliminary data.</text>
</comment>
<feature type="compositionally biased region" description="Basic and acidic residues" evidence="1">
    <location>
        <begin position="1"/>
        <end position="15"/>
    </location>
</feature>
<organism evidence="3 4">
    <name type="scientific">Vitis vinifera</name>
    <name type="common">Grape</name>
    <dbReference type="NCBI Taxonomy" id="29760"/>
    <lineage>
        <taxon>Eukaryota</taxon>
        <taxon>Viridiplantae</taxon>
        <taxon>Streptophyta</taxon>
        <taxon>Embryophyta</taxon>
        <taxon>Tracheophyta</taxon>
        <taxon>Spermatophyta</taxon>
        <taxon>Magnoliopsida</taxon>
        <taxon>eudicotyledons</taxon>
        <taxon>Gunneridae</taxon>
        <taxon>Pentapetalae</taxon>
        <taxon>rosids</taxon>
        <taxon>Vitales</taxon>
        <taxon>Vitaceae</taxon>
        <taxon>Viteae</taxon>
        <taxon>Vitis</taxon>
    </lineage>
</organism>
<dbReference type="EMBL" id="QGNW01000010">
    <property type="protein sequence ID" value="RVX19029.1"/>
    <property type="molecule type" value="Genomic_DNA"/>
</dbReference>
<dbReference type="Pfam" id="PF14111">
    <property type="entry name" value="DUF4283"/>
    <property type="match status" value="1"/>
</dbReference>
<proteinExistence type="predicted"/>
<feature type="compositionally biased region" description="Basic residues" evidence="1">
    <location>
        <begin position="16"/>
        <end position="25"/>
    </location>
</feature>